<dbReference type="Gene3D" id="3.30.40.10">
    <property type="entry name" value="Zinc/RING finger domain, C3HC4 (zinc finger)"/>
    <property type="match status" value="1"/>
</dbReference>
<dbReference type="InterPro" id="IPR050701">
    <property type="entry name" value="Histone_Mod_Regulator"/>
</dbReference>
<organism evidence="1 2">
    <name type="scientific">Vigna mungo</name>
    <name type="common">Black gram</name>
    <name type="synonym">Phaseolus mungo</name>
    <dbReference type="NCBI Taxonomy" id="3915"/>
    <lineage>
        <taxon>Eukaryota</taxon>
        <taxon>Viridiplantae</taxon>
        <taxon>Streptophyta</taxon>
        <taxon>Embryophyta</taxon>
        <taxon>Tracheophyta</taxon>
        <taxon>Spermatophyta</taxon>
        <taxon>Magnoliopsida</taxon>
        <taxon>eudicotyledons</taxon>
        <taxon>Gunneridae</taxon>
        <taxon>Pentapetalae</taxon>
        <taxon>rosids</taxon>
        <taxon>fabids</taxon>
        <taxon>Fabales</taxon>
        <taxon>Fabaceae</taxon>
        <taxon>Papilionoideae</taxon>
        <taxon>50 kb inversion clade</taxon>
        <taxon>NPAAA clade</taxon>
        <taxon>indigoferoid/millettioid clade</taxon>
        <taxon>Phaseoleae</taxon>
        <taxon>Vigna</taxon>
    </lineage>
</organism>
<evidence type="ECO:0000313" key="1">
    <source>
        <dbReference type="EMBL" id="WVZ19282.1"/>
    </source>
</evidence>
<proteinExistence type="predicted"/>
<dbReference type="Proteomes" id="UP001374535">
    <property type="component" value="Chromosome 2"/>
</dbReference>
<name>A0AAQ3P2G6_VIGMU</name>
<evidence type="ECO:0008006" key="3">
    <source>
        <dbReference type="Google" id="ProtNLM"/>
    </source>
</evidence>
<dbReference type="InterPro" id="IPR013083">
    <property type="entry name" value="Znf_RING/FYVE/PHD"/>
</dbReference>
<dbReference type="Pfam" id="PF13832">
    <property type="entry name" value="zf-HC5HC2H_2"/>
    <property type="match status" value="1"/>
</dbReference>
<dbReference type="PANTHER" id="PTHR13793">
    <property type="entry name" value="PHD FINGER PROTEINS"/>
    <property type="match status" value="1"/>
</dbReference>
<dbReference type="PANTHER" id="PTHR13793:SF161">
    <property type="entry name" value="PHD-ZINC-FINGER-LIKE DOMAIN PROTEIN"/>
    <property type="match status" value="1"/>
</dbReference>
<keyword evidence="2" id="KW-1185">Reference proteome</keyword>
<dbReference type="GO" id="GO:0006357">
    <property type="term" value="P:regulation of transcription by RNA polymerase II"/>
    <property type="evidence" value="ECO:0007669"/>
    <property type="project" value="TreeGrafter"/>
</dbReference>
<dbReference type="AlphaFoldDB" id="A0AAQ3P2G6"/>
<dbReference type="EMBL" id="CP144699">
    <property type="protein sequence ID" value="WVZ19282.1"/>
    <property type="molecule type" value="Genomic_DNA"/>
</dbReference>
<accession>A0AAQ3P2G6</accession>
<protein>
    <recommendedName>
        <fullName evidence="3">PHD-type domain-containing protein</fullName>
    </recommendedName>
</protein>
<evidence type="ECO:0000313" key="2">
    <source>
        <dbReference type="Proteomes" id="UP001374535"/>
    </source>
</evidence>
<gene>
    <name evidence="1" type="ORF">V8G54_006604</name>
</gene>
<reference evidence="1 2" key="1">
    <citation type="journal article" date="2023" name="Life. Sci Alliance">
        <title>Evolutionary insights into 3D genome organization and epigenetic landscape of Vigna mungo.</title>
        <authorList>
            <person name="Junaid A."/>
            <person name="Singh B."/>
            <person name="Bhatia S."/>
        </authorList>
    </citation>
    <scope>NUCLEOTIDE SEQUENCE [LARGE SCALE GENOMIC DNA]</scope>
    <source>
        <strain evidence="1">Urdbean</strain>
    </source>
</reference>
<sequence length="216" mass="23459">MAVHRKCYGVHEGVDEAWLCSWCKQMGDVDESVNPCVLCPKKGGALKPVYSSVKGAGSAAFVHLFCSLWMPEVYIDDMEKMEPEAYMAPEVRHKIVNWLKGHVYSGAFQKGLKVKFKPANASKIDSGATDGSDTLPISDSGLLDPVAVKSVPPRRRTTNNIRILKDNKVICSSDGVTSENGMPVLMCRVGQSNCENPTSSNEASIPNATETVILLL</sequence>